<dbReference type="EMBL" id="VYZN01000027">
    <property type="protein sequence ID" value="KAE9534966.1"/>
    <property type="molecule type" value="Genomic_DNA"/>
</dbReference>
<dbReference type="AlphaFoldDB" id="A0A6G0TNK5"/>
<protein>
    <submittedName>
        <fullName evidence="2">Uncharacterized protein</fullName>
    </submittedName>
</protein>
<name>A0A6G0TNK5_APHGL</name>
<proteinExistence type="predicted"/>
<evidence type="ECO:0000313" key="2">
    <source>
        <dbReference type="EMBL" id="KAE9534966.1"/>
    </source>
</evidence>
<accession>A0A6G0TNK5</accession>
<evidence type="ECO:0000313" key="3">
    <source>
        <dbReference type="Proteomes" id="UP000475862"/>
    </source>
</evidence>
<organism evidence="2 3">
    <name type="scientific">Aphis glycines</name>
    <name type="common">Soybean aphid</name>
    <dbReference type="NCBI Taxonomy" id="307491"/>
    <lineage>
        <taxon>Eukaryota</taxon>
        <taxon>Metazoa</taxon>
        <taxon>Ecdysozoa</taxon>
        <taxon>Arthropoda</taxon>
        <taxon>Hexapoda</taxon>
        <taxon>Insecta</taxon>
        <taxon>Pterygota</taxon>
        <taxon>Neoptera</taxon>
        <taxon>Paraneoptera</taxon>
        <taxon>Hemiptera</taxon>
        <taxon>Sternorrhyncha</taxon>
        <taxon>Aphidomorpha</taxon>
        <taxon>Aphidoidea</taxon>
        <taxon>Aphididae</taxon>
        <taxon>Aphidini</taxon>
        <taxon>Aphis</taxon>
        <taxon>Aphis</taxon>
    </lineage>
</organism>
<sequence>MPGICLVFLHFGYGFGLSFPATSLKACVSSTNFTAYLSAKTLSSKSVDIRGGSNGLLLFKVTLPRASGCNSRVAIKNAFGSSDMGPNINSISLPDGALTKPKPSAPAGAVNGPRPYLYHSSNKCLSDNVSFVSTGPMIEYQPFLRLKVKTTCIFQTNRKQKKNKLRKNGNFRSIFINCSIFSLFNELHSNCFLNFWINEYSCYLAVYSYMKILTISGWTNKGFGRTYLLNKIFIYYLSFYLKRDLIVQD</sequence>
<comment type="caution">
    <text evidence="2">The sequence shown here is derived from an EMBL/GenBank/DDBJ whole genome shotgun (WGS) entry which is preliminary data.</text>
</comment>
<feature type="signal peptide" evidence="1">
    <location>
        <begin position="1"/>
        <end position="16"/>
    </location>
</feature>
<dbReference type="Proteomes" id="UP000475862">
    <property type="component" value="Unassembled WGS sequence"/>
</dbReference>
<keyword evidence="3" id="KW-1185">Reference proteome</keyword>
<reference evidence="2 3" key="1">
    <citation type="submission" date="2019-08" db="EMBL/GenBank/DDBJ databases">
        <title>The genome of the soybean aphid Biotype 1, its phylome, world population structure and adaptation to the North American continent.</title>
        <authorList>
            <person name="Giordano R."/>
            <person name="Donthu R.K."/>
            <person name="Hernandez A.G."/>
            <person name="Wright C.L."/>
            <person name="Zimin A.V."/>
        </authorList>
    </citation>
    <scope>NUCLEOTIDE SEQUENCE [LARGE SCALE GENOMIC DNA]</scope>
    <source>
        <tissue evidence="2">Whole aphids</tissue>
    </source>
</reference>
<keyword evidence="1" id="KW-0732">Signal</keyword>
<feature type="chain" id="PRO_5026145831" evidence="1">
    <location>
        <begin position="17"/>
        <end position="249"/>
    </location>
</feature>
<gene>
    <name evidence="2" type="ORF">AGLY_008258</name>
</gene>
<evidence type="ECO:0000256" key="1">
    <source>
        <dbReference type="SAM" id="SignalP"/>
    </source>
</evidence>